<gene>
    <name evidence="1" type="ORF">GPUH_LOCUS17129</name>
</gene>
<organism evidence="3">
    <name type="scientific">Gongylonema pulchrum</name>
    <dbReference type="NCBI Taxonomy" id="637853"/>
    <lineage>
        <taxon>Eukaryota</taxon>
        <taxon>Metazoa</taxon>
        <taxon>Ecdysozoa</taxon>
        <taxon>Nematoda</taxon>
        <taxon>Chromadorea</taxon>
        <taxon>Rhabditida</taxon>
        <taxon>Spirurina</taxon>
        <taxon>Spiruromorpha</taxon>
        <taxon>Spiruroidea</taxon>
        <taxon>Gongylonematidae</taxon>
        <taxon>Gongylonema</taxon>
    </lineage>
</organism>
<reference evidence="3" key="1">
    <citation type="submission" date="2016-06" db="UniProtKB">
        <authorList>
            <consortium name="WormBaseParasite"/>
        </authorList>
    </citation>
    <scope>IDENTIFICATION</scope>
</reference>
<name>A0A183E838_9BILA</name>
<proteinExistence type="predicted"/>
<reference evidence="1 2" key="2">
    <citation type="submission" date="2018-11" db="EMBL/GenBank/DDBJ databases">
        <authorList>
            <consortium name="Pathogen Informatics"/>
        </authorList>
    </citation>
    <scope>NUCLEOTIDE SEQUENCE [LARGE SCALE GENOMIC DNA]</scope>
</reference>
<accession>A0A183E838</accession>
<evidence type="ECO:0000313" key="3">
    <source>
        <dbReference type="WBParaSite" id="GPUH_0001715101-mRNA-1"/>
    </source>
</evidence>
<dbReference type="Proteomes" id="UP000271098">
    <property type="component" value="Unassembled WGS sequence"/>
</dbReference>
<evidence type="ECO:0000313" key="1">
    <source>
        <dbReference type="EMBL" id="VDN29232.1"/>
    </source>
</evidence>
<dbReference type="WBParaSite" id="GPUH_0001715101-mRNA-1">
    <property type="protein sequence ID" value="GPUH_0001715101-mRNA-1"/>
    <property type="gene ID" value="GPUH_0001715101"/>
</dbReference>
<keyword evidence="2" id="KW-1185">Reference proteome</keyword>
<protein>
    <submittedName>
        <fullName evidence="1 3">Uncharacterized protein</fullName>
    </submittedName>
</protein>
<sequence>MGPDAEACSLEGSRQQLMTLYFAALNNDGPKWPDLELSAVNSGYAAEWNQNRRRSNATRNIYFRIGSQQQQQQSAILHPGTAAAAKAVLFAKQ</sequence>
<dbReference type="EMBL" id="UYRT01084732">
    <property type="protein sequence ID" value="VDN29232.1"/>
    <property type="molecule type" value="Genomic_DNA"/>
</dbReference>
<dbReference type="AlphaFoldDB" id="A0A183E838"/>
<evidence type="ECO:0000313" key="2">
    <source>
        <dbReference type="Proteomes" id="UP000271098"/>
    </source>
</evidence>